<dbReference type="PANTHER" id="PTHR37309:SF1">
    <property type="entry name" value="SLR0284 PROTEIN"/>
    <property type="match status" value="1"/>
</dbReference>
<feature type="transmembrane region" description="Helical" evidence="1">
    <location>
        <begin position="7"/>
        <end position="25"/>
    </location>
</feature>
<feature type="transmembrane region" description="Helical" evidence="1">
    <location>
        <begin position="31"/>
        <end position="52"/>
    </location>
</feature>
<evidence type="ECO:0000256" key="1">
    <source>
        <dbReference type="SAM" id="Phobius"/>
    </source>
</evidence>
<sequence length="133" mass="14750">MKTLLRYYVINLASLWATASLIGGLKYSGGISTLLTGGLVFTIINIILVPLLKVLLLPLNILTLGLFAWITNVLALFILTKTVPTFTLSPYYFKGFSLYGFSLQEFELNTFLVAVVASLLIGIITHFLHWLSH</sequence>
<dbReference type="AlphaFoldDB" id="A0A1F5KSX6"/>
<feature type="transmembrane region" description="Helical" evidence="1">
    <location>
        <begin position="59"/>
        <end position="79"/>
    </location>
</feature>
<keyword evidence="1" id="KW-0472">Membrane</keyword>
<dbReference type="EMBL" id="MFDM01000010">
    <property type="protein sequence ID" value="OGE44022.1"/>
    <property type="molecule type" value="Genomic_DNA"/>
</dbReference>
<accession>A0A1F5KSX6</accession>
<feature type="transmembrane region" description="Helical" evidence="1">
    <location>
        <begin position="111"/>
        <end position="131"/>
    </location>
</feature>
<dbReference type="Pfam" id="PF04020">
    <property type="entry name" value="Phage_holin_4_2"/>
    <property type="match status" value="1"/>
</dbReference>
<name>A0A1F5KSX6_9BACT</name>
<reference evidence="2 3" key="1">
    <citation type="journal article" date="2016" name="Nat. Commun.">
        <title>Thousands of microbial genomes shed light on interconnected biogeochemical processes in an aquifer system.</title>
        <authorList>
            <person name="Anantharaman K."/>
            <person name="Brown C.T."/>
            <person name="Hug L.A."/>
            <person name="Sharon I."/>
            <person name="Castelle C.J."/>
            <person name="Probst A.J."/>
            <person name="Thomas B.C."/>
            <person name="Singh A."/>
            <person name="Wilkins M.J."/>
            <person name="Karaoz U."/>
            <person name="Brodie E.L."/>
            <person name="Williams K.H."/>
            <person name="Hubbard S.S."/>
            <person name="Banfield J.F."/>
        </authorList>
    </citation>
    <scope>NUCLEOTIDE SEQUENCE [LARGE SCALE GENOMIC DNA]</scope>
</reference>
<comment type="caution">
    <text evidence="2">The sequence shown here is derived from an EMBL/GenBank/DDBJ whole genome shotgun (WGS) entry which is preliminary data.</text>
</comment>
<dbReference type="STRING" id="1797785.A3B45_03185"/>
<dbReference type="Proteomes" id="UP000178565">
    <property type="component" value="Unassembled WGS sequence"/>
</dbReference>
<evidence type="ECO:0000313" key="3">
    <source>
        <dbReference type="Proteomes" id="UP000178565"/>
    </source>
</evidence>
<protein>
    <recommendedName>
        <fullName evidence="4">Phage holin family protein</fullName>
    </recommendedName>
</protein>
<gene>
    <name evidence="2" type="ORF">A3B45_03185</name>
</gene>
<evidence type="ECO:0008006" key="4">
    <source>
        <dbReference type="Google" id="ProtNLM"/>
    </source>
</evidence>
<dbReference type="InterPro" id="IPR007165">
    <property type="entry name" value="Phage_holin_4_2"/>
</dbReference>
<keyword evidence="1" id="KW-1133">Transmembrane helix</keyword>
<dbReference type="PANTHER" id="PTHR37309">
    <property type="entry name" value="SLR0284 PROTEIN"/>
    <property type="match status" value="1"/>
</dbReference>
<organism evidence="2 3">
    <name type="scientific">Candidatus Daviesbacteria bacterium RIFCSPLOWO2_01_FULL_39_12</name>
    <dbReference type="NCBI Taxonomy" id="1797785"/>
    <lineage>
        <taxon>Bacteria</taxon>
        <taxon>Candidatus Daviesiibacteriota</taxon>
    </lineage>
</organism>
<evidence type="ECO:0000313" key="2">
    <source>
        <dbReference type="EMBL" id="OGE44022.1"/>
    </source>
</evidence>
<keyword evidence="1" id="KW-0812">Transmembrane</keyword>
<proteinExistence type="predicted"/>